<gene>
    <name evidence="3" type="ORF">MUB52_16010</name>
</gene>
<dbReference type="RefSeq" id="WP_263845258.1">
    <property type="nucleotide sequence ID" value="NZ_JALIEB010000011.1"/>
</dbReference>
<evidence type="ECO:0000313" key="4">
    <source>
        <dbReference type="Proteomes" id="UP001208690"/>
    </source>
</evidence>
<dbReference type="InterPro" id="IPR022584">
    <property type="entry name" value="DUF2937"/>
</dbReference>
<name>A0ABT3BIH6_9RHOB</name>
<organism evidence="3 4">
    <name type="scientific">Roseobacter sinensis</name>
    <dbReference type="NCBI Taxonomy" id="2931391"/>
    <lineage>
        <taxon>Bacteria</taxon>
        <taxon>Pseudomonadati</taxon>
        <taxon>Pseudomonadota</taxon>
        <taxon>Alphaproteobacteria</taxon>
        <taxon>Rhodobacterales</taxon>
        <taxon>Roseobacteraceae</taxon>
        <taxon>Roseobacter</taxon>
    </lineage>
</organism>
<accession>A0ABT3BIH6</accession>
<keyword evidence="2" id="KW-0732">Signal</keyword>
<reference evidence="3 4" key="1">
    <citation type="submission" date="2022-04" db="EMBL/GenBank/DDBJ databases">
        <title>Roseobacter sp. WL0113 is a bacterium isolated from neritic sediment.</title>
        <authorList>
            <person name="Wang L."/>
            <person name="He W."/>
            <person name="Zhang D.-F."/>
        </authorList>
    </citation>
    <scope>NUCLEOTIDE SEQUENCE [LARGE SCALE GENOMIC DNA]</scope>
    <source>
        <strain evidence="3 4">WL0113</strain>
    </source>
</reference>
<keyword evidence="4" id="KW-1185">Reference proteome</keyword>
<keyword evidence="1" id="KW-0472">Membrane</keyword>
<sequence length="165" mass="17774">MILRAVTLAAGLAGAFGAAQFPAYSQQYLQRLGGAVDALSQVVADFDASAAAEGLSRAEALEELRGTAFVERRRADMIRTFERHARLQSDLAVLQGQGPFMRAYHALRLTDRELAGRAWQAFEPALPMTFAAALFAAVGFVAGSLSCAAFLAALRWPLRRRTMAA</sequence>
<dbReference type="Proteomes" id="UP001208690">
    <property type="component" value="Unassembled WGS sequence"/>
</dbReference>
<evidence type="ECO:0000313" key="3">
    <source>
        <dbReference type="EMBL" id="MCV3272939.1"/>
    </source>
</evidence>
<feature type="transmembrane region" description="Helical" evidence="1">
    <location>
        <begin position="130"/>
        <end position="154"/>
    </location>
</feature>
<proteinExistence type="predicted"/>
<feature type="chain" id="PRO_5047294033" evidence="2">
    <location>
        <begin position="19"/>
        <end position="165"/>
    </location>
</feature>
<protein>
    <submittedName>
        <fullName evidence="3">DUF2937 family protein</fullName>
    </submittedName>
</protein>
<dbReference type="Pfam" id="PF11157">
    <property type="entry name" value="DUF2937"/>
    <property type="match status" value="1"/>
</dbReference>
<comment type="caution">
    <text evidence="3">The sequence shown here is derived from an EMBL/GenBank/DDBJ whole genome shotgun (WGS) entry which is preliminary data.</text>
</comment>
<evidence type="ECO:0000256" key="1">
    <source>
        <dbReference type="SAM" id="Phobius"/>
    </source>
</evidence>
<keyword evidence="1" id="KW-1133">Transmembrane helix</keyword>
<feature type="signal peptide" evidence="2">
    <location>
        <begin position="1"/>
        <end position="18"/>
    </location>
</feature>
<keyword evidence="1" id="KW-0812">Transmembrane</keyword>
<evidence type="ECO:0000256" key="2">
    <source>
        <dbReference type="SAM" id="SignalP"/>
    </source>
</evidence>
<dbReference type="EMBL" id="JALIEB010000011">
    <property type="protein sequence ID" value="MCV3272939.1"/>
    <property type="molecule type" value="Genomic_DNA"/>
</dbReference>